<sequence length="155" mass="17149">MAVRATWRSSRRLAKDGSASGQRRAAHATAAIPTVEGKRAAWDSLVNAEKDLPNALQFEATAGFGHVHDTALLEPYVDEYFASVRRIYADKTNEMATNLIEGLYPAELAGRVADLQDKADAWLAENAEAHDALKRLIIEGRDGVRRALKNQERDY</sequence>
<evidence type="ECO:0000256" key="1">
    <source>
        <dbReference type="SAM" id="MobiDB-lite"/>
    </source>
</evidence>
<feature type="region of interest" description="Disordered" evidence="1">
    <location>
        <begin position="1"/>
        <end position="30"/>
    </location>
</feature>
<evidence type="ECO:0000313" key="3">
    <source>
        <dbReference type="EMBL" id="GMA36805.1"/>
    </source>
</evidence>
<feature type="domain" description="ERAP1-like C-terminal" evidence="2">
    <location>
        <begin position="12"/>
        <end position="146"/>
    </location>
</feature>
<dbReference type="RefSeq" id="WP_431308348.1">
    <property type="nucleotide sequence ID" value="NZ_BSUN01000001.1"/>
</dbReference>
<dbReference type="EMBL" id="BSUN01000001">
    <property type="protein sequence ID" value="GMA36805.1"/>
    <property type="molecule type" value="Genomic_DNA"/>
</dbReference>
<evidence type="ECO:0000313" key="4">
    <source>
        <dbReference type="Proteomes" id="UP001157125"/>
    </source>
</evidence>
<protein>
    <recommendedName>
        <fullName evidence="2">ERAP1-like C-terminal domain-containing protein</fullName>
    </recommendedName>
</protein>
<dbReference type="InterPro" id="IPR024571">
    <property type="entry name" value="ERAP1-like_C_dom"/>
</dbReference>
<comment type="caution">
    <text evidence="3">The sequence shown here is derived from an EMBL/GenBank/DDBJ whole genome shotgun (WGS) entry which is preliminary data.</text>
</comment>
<keyword evidence="4" id="KW-1185">Reference proteome</keyword>
<gene>
    <name evidence="3" type="ORF">GCM10025876_30090</name>
</gene>
<proteinExistence type="predicted"/>
<accession>A0ABQ6IFY5</accession>
<reference evidence="4" key="1">
    <citation type="journal article" date="2019" name="Int. J. Syst. Evol. Microbiol.">
        <title>The Global Catalogue of Microorganisms (GCM) 10K type strain sequencing project: providing services to taxonomists for standard genome sequencing and annotation.</title>
        <authorList>
            <consortium name="The Broad Institute Genomics Platform"/>
            <consortium name="The Broad Institute Genome Sequencing Center for Infectious Disease"/>
            <person name="Wu L."/>
            <person name="Ma J."/>
        </authorList>
    </citation>
    <scope>NUCLEOTIDE SEQUENCE [LARGE SCALE GENOMIC DNA]</scope>
    <source>
        <strain evidence="4">NBRC 112299</strain>
    </source>
</reference>
<organism evidence="3 4">
    <name type="scientific">Demequina litorisediminis</name>
    <dbReference type="NCBI Taxonomy" id="1849022"/>
    <lineage>
        <taxon>Bacteria</taxon>
        <taxon>Bacillati</taxon>
        <taxon>Actinomycetota</taxon>
        <taxon>Actinomycetes</taxon>
        <taxon>Micrococcales</taxon>
        <taxon>Demequinaceae</taxon>
        <taxon>Demequina</taxon>
    </lineage>
</organism>
<dbReference type="Proteomes" id="UP001157125">
    <property type="component" value="Unassembled WGS sequence"/>
</dbReference>
<name>A0ABQ6IFY5_9MICO</name>
<dbReference type="Pfam" id="PF11838">
    <property type="entry name" value="ERAP1_C"/>
    <property type="match status" value="1"/>
</dbReference>
<evidence type="ECO:0000259" key="2">
    <source>
        <dbReference type="Pfam" id="PF11838"/>
    </source>
</evidence>